<reference evidence="8 9" key="1">
    <citation type="submission" date="2020-12" db="EMBL/GenBank/DDBJ databases">
        <authorList>
            <person name="Zhou J."/>
        </authorList>
    </citation>
    <scope>NUCLEOTIDE SEQUENCE [LARGE SCALE GENOMIC DNA]</scope>
    <source>
        <strain evidence="8 9">CCUG 61299</strain>
    </source>
</reference>
<dbReference type="Proteomes" id="UP000595895">
    <property type="component" value="Chromosome"/>
</dbReference>
<feature type="domain" description="Methyltransferase small" evidence="6">
    <location>
        <begin position="253"/>
        <end position="339"/>
    </location>
</feature>
<dbReference type="InterPro" id="IPR002052">
    <property type="entry name" value="DNA_methylase_N6_adenine_CS"/>
</dbReference>
<dbReference type="InterPro" id="IPR029063">
    <property type="entry name" value="SAM-dependent_MTases_sf"/>
</dbReference>
<dbReference type="PANTHER" id="PTHR45875:SF1">
    <property type="entry name" value="METHYLTRANSFERASE N6AMT1"/>
    <property type="match status" value="1"/>
</dbReference>
<dbReference type="Gene3D" id="3.40.50.150">
    <property type="entry name" value="Vaccinia Virus protein VP39"/>
    <property type="match status" value="1"/>
</dbReference>
<evidence type="ECO:0000313" key="8">
    <source>
        <dbReference type="EMBL" id="QQM67195.1"/>
    </source>
</evidence>
<feature type="region of interest" description="Disordered" evidence="5">
    <location>
        <begin position="139"/>
        <end position="203"/>
    </location>
</feature>
<dbReference type="AlphaFoldDB" id="A0A7T7M9F9"/>
<dbReference type="GO" id="GO:0008170">
    <property type="term" value="F:N-methyltransferase activity"/>
    <property type="evidence" value="ECO:0007669"/>
    <property type="project" value="UniProtKB-ARBA"/>
</dbReference>
<name>A0A7T7M9F9_9ACTO</name>
<dbReference type="Pfam" id="PF23186">
    <property type="entry name" value="DUF7059"/>
    <property type="match status" value="1"/>
</dbReference>
<keyword evidence="2 8" id="KW-0489">Methyltransferase</keyword>
<keyword evidence="3 8" id="KW-0808">Transferase</keyword>
<dbReference type="KEGG" id="awe:JG540_09310"/>
<evidence type="ECO:0000256" key="4">
    <source>
        <dbReference type="ARBA" id="ARBA00022691"/>
    </source>
</evidence>
<protein>
    <submittedName>
        <fullName evidence="8">Class I SAM-dependent methyltransferase</fullName>
    </submittedName>
</protein>
<organism evidence="8 9">
    <name type="scientific">Actinomyces weissii</name>
    <dbReference type="NCBI Taxonomy" id="675090"/>
    <lineage>
        <taxon>Bacteria</taxon>
        <taxon>Bacillati</taxon>
        <taxon>Actinomycetota</taxon>
        <taxon>Actinomycetes</taxon>
        <taxon>Actinomycetales</taxon>
        <taxon>Actinomycetaceae</taxon>
        <taxon>Actinomyces</taxon>
    </lineage>
</organism>
<keyword evidence="4" id="KW-0949">S-adenosyl-L-methionine</keyword>
<evidence type="ECO:0000256" key="2">
    <source>
        <dbReference type="ARBA" id="ARBA00022603"/>
    </source>
</evidence>
<accession>A0A7T7M9F9</accession>
<comment type="similarity">
    <text evidence="1">Belongs to the eukaryotic/archaeal PrmC-related family.</text>
</comment>
<dbReference type="GO" id="GO:0032259">
    <property type="term" value="P:methylation"/>
    <property type="evidence" value="ECO:0007669"/>
    <property type="project" value="UniProtKB-KW"/>
</dbReference>
<evidence type="ECO:0000313" key="9">
    <source>
        <dbReference type="Proteomes" id="UP000595895"/>
    </source>
</evidence>
<dbReference type="GO" id="GO:0003676">
    <property type="term" value="F:nucleic acid binding"/>
    <property type="evidence" value="ECO:0007669"/>
    <property type="project" value="InterPro"/>
</dbReference>
<keyword evidence="9" id="KW-1185">Reference proteome</keyword>
<dbReference type="GO" id="GO:0008276">
    <property type="term" value="F:protein methyltransferase activity"/>
    <property type="evidence" value="ECO:0007669"/>
    <property type="project" value="TreeGrafter"/>
</dbReference>
<dbReference type="InterPro" id="IPR055487">
    <property type="entry name" value="DUF7059"/>
</dbReference>
<feature type="domain" description="DUF7059" evidence="7">
    <location>
        <begin position="45"/>
        <end position="133"/>
    </location>
</feature>
<dbReference type="Pfam" id="PF05175">
    <property type="entry name" value="MTS"/>
    <property type="match status" value="1"/>
</dbReference>
<evidence type="ECO:0000256" key="3">
    <source>
        <dbReference type="ARBA" id="ARBA00022679"/>
    </source>
</evidence>
<sequence>MTSNATSTVPSILTGAATSSAPLARPVPAATPAQAQRLRADLEDSGWGVDAVASLLGPVADAALRREQRLPALRALRAHTARRRAAGRAPDPVATLTALFMLGQGVSATDLDAALPRTGTAGALELGLVELVESVLSPADGKAPAGSSSTPSGGQDTAPATASGQATTSAAAATPTPASGTPGLVTQPVAGPSPSPGPRPDAVRAAVDLRPHEATDDAGPVRWWVASDLGELETGRELPPDHVLGIGGAGLTLAALTPRRPVRTALDLGCGCGIQTLYLLRHCQQVTATDISARALAFTAFNTALAGVEPGRLELRQGSFLEPVAGRRFDLVASNPPFVITPPAVRAAGLALMEYRDAGAPVLPALVPALGEHLAPGGTAVMLGNWEHHRGQDWRALVTAWLPADVDAWVVQREQQDPVEYATMWLRDGGSTPERDRAGFEARLEAWIADFEQRGVEAVGFGYLVLHRPAAAGTRAPWRVLEEVTTSGNGSLGEHVAQVVEARSRLAQLDDDAVAALRPVVAPDVTQERHLRPGATEPTAILVRQGGGLGRVLRAGTALAALVDVADGELSVAQVATALAALTAVDGEQTDGGPGTEASAGGEASTGAASERALALRQELVDATRELVGAGFLLLD</sequence>
<dbReference type="PANTHER" id="PTHR45875">
    <property type="entry name" value="METHYLTRANSFERASE N6AMT1"/>
    <property type="match status" value="1"/>
</dbReference>
<dbReference type="CDD" id="cd02440">
    <property type="entry name" value="AdoMet_MTases"/>
    <property type="match status" value="1"/>
</dbReference>
<dbReference type="InterPro" id="IPR007848">
    <property type="entry name" value="Small_mtfrase_dom"/>
</dbReference>
<feature type="region of interest" description="Disordered" evidence="5">
    <location>
        <begin position="587"/>
        <end position="606"/>
    </location>
</feature>
<gene>
    <name evidence="8" type="ORF">JG540_09310</name>
</gene>
<evidence type="ECO:0000259" key="6">
    <source>
        <dbReference type="Pfam" id="PF05175"/>
    </source>
</evidence>
<dbReference type="GO" id="GO:0035657">
    <property type="term" value="C:eRF1 methyltransferase complex"/>
    <property type="evidence" value="ECO:0007669"/>
    <property type="project" value="TreeGrafter"/>
</dbReference>
<feature type="compositionally biased region" description="Low complexity" evidence="5">
    <location>
        <begin position="139"/>
        <end position="183"/>
    </location>
</feature>
<dbReference type="PROSITE" id="PS00092">
    <property type="entry name" value="N6_MTASE"/>
    <property type="match status" value="1"/>
</dbReference>
<dbReference type="InterPro" id="IPR052190">
    <property type="entry name" value="Euk-Arch_PrmC-MTase"/>
</dbReference>
<evidence type="ECO:0000259" key="7">
    <source>
        <dbReference type="Pfam" id="PF23186"/>
    </source>
</evidence>
<feature type="compositionally biased region" description="Low complexity" evidence="5">
    <location>
        <begin position="596"/>
        <end position="606"/>
    </location>
</feature>
<dbReference type="GO" id="GO:0008757">
    <property type="term" value="F:S-adenosylmethionine-dependent methyltransferase activity"/>
    <property type="evidence" value="ECO:0007669"/>
    <property type="project" value="TreeGrafter"/>
</dbReference>
<dbReference type="RefSeq" id="WP_200275568.1">
    <property type="nucleotide sequence ID" value="NZ_CP066802.1"/>
</dbReference>
<dbReference type="SUPFAM" id="SSF53335">
    <property type="entry name" value="S-adenosyl-L-methionine-dependent methyltransferases"/>
    <property type="match status" value="1"/>
</dbReference>
<evidence type="ECO:0000256" key="1">
    <source>
        <dbReference type="ARBA" id="ARBA00006149"/>
    </source>
</evidence>
<proteinExistence type="inferred from homology"/>
<dbReference type="EMBL" id="CP066802">
    <property type="protein sequence ID" value="QQM67195.1"/>
    <property type="molecule type" value="Genomic_DNA"/>
</dbReference>
<evidence type="ECO:0000256" key="5">
    <source>
        <dbReference type="SAM" id="MobiDB-lite"/>
    </source>
</evidence>